<organism evidence="1">
    <name type="scientific">Siphoviridae sp. ctLdn10</name>
    <dbReference type="NCBI Taxonomy" id="2827847"/>
    <lineage>
        <taxon>Viruses</taxon>
        <taxon>Duplodnaviria</taxon>
        <taxon>Heunggongvirae</taxon>
        <taxon>Uroviricota</taxon>
        <taxon>Caudoviricetes</taxon>
    </lineage>
</organism>
<proteinExistence type="predicted"/>
<sequence length="119" mass="14161">MTEKEFNELVLEFEKQGYKKKTLQPYENEDFHYYKSFGVSDYDMGRNNYVVLFLVYDWRRCSSSIVENFGVDIRVVVSRVPNEHIALSIPLCGQTLEDIEQKVQSFFEWCEKNVKPKTK</sequence>
<name>A0A8S5SQD8_9CAUD</name>
<protein>
    <submittedName>
        <fullName evidence="1">DNA-packaging protein small subunit</fullName>
    </submittedName>
</protein>
<evidence type="ECO:0000313" key="1">
    <source>
        <dbReference type="EMBL" id="DAF53174.1"/>
    </source>
</evidence>
<reference evidence="1" key="1">
    <citation type="journal article" date="2021" name="Proc. Natl. Acad. Sci. U.S.A.">
        <title>A Catalog of Tens of Thousands of Viruses from Human Metagenomes Reveals Hidden Associations with Chronic Diseases.</title>
        <authorList>
            <person name="Tisza M.J."/>
            <person name="Buck C.B."/>
        </authorList>
    </citation>
    <scope>NUCLEOTIDE SEQUENCE</scope>
    <source>
        <strain evidence="1">CtLdn10</strain>
    </source>
</reference>
<accession>A0A8S5SQD8</accession>
<dbReference type="EMBL" id="BK032647">
    <property type="protein sequence ID" value="DAF53174.1"/>
    <property type="molecule type" value="Genomic_DNA"/>
</dbReference>